<evidence type="ECO:0000256" key="1">
    <source>
        <dbReference type="ARBA" id="ARBA00010515"/>
    </source>
</evidence>
<comment type="caution">
    <text evidence="6">The sequence shown here is derived from an EMBL/GenBank/DDBJ whole genome shotgun (WGS) entry which is preliminary data.</text>
</comment>
<keyword evidence="2" id="KW-0378">Hydrolase</keyword>
<evidence type="ECO:0000313" key="7">
    <source>
        <dbReference type="Proteomes" id="UP000590524"/>
    </source>
</evidence>
<dbReference type="InterPro" id="IPR029058">
    <property type="entry name" value="AB_hydrolase_fold"/>
</dbReference>
<dbReference type="SUPFAM" id="SSF53474">
    <property type="entry name" value="alpha/beta-Hydrolases"/>
    <property type="match status" value="1"/>
</dbReference>
<proteinExistence type="inferred from homology"/>
<keyword evidence="7" id="KW-1185">Reference proteome</keyword>
<dbReference type="Pfam" id="PF07859">
    <property type="entry name" value="Abhydrolase_3"/>
    <property type="match status" value="1"/>
</dbReference>
<gene>
    <name evidence="6" type="ORF">GGQ90_002629</name>
</gene>
<feature type="domain" description="Alpha/beta hydrolase fold-3" evidence="5">
    <location>
        <begin position="125"/>
        <end position="331"/>
    </location>
</feature>
<dbReference type="AlphaFoldDB" id="A0A7W6PW50"/>
<dbReference type="PANTHER" id="PTHR48081:SF30">
    <property type="entry name" value="ACETYL-HYDROLASE LIPR-RELATED"/>
    <property type="match status" value="1"/>
</dbReference>
<organism evidence="6 7">
    <name type="scientific">Sphingobium scionense</name>
    <dbReference type="NCBI Taxonomy" id="1404341"/>
    <lineage>
        <taxon>Bacteria</taxon>
        <taxon>Pseudomonadati</taxon>
        <taxon>Pseudomonadota</taxon>
        <taxon>Alphaproteobacteria</taxon>
        <taxon>Sphingomonadales</taxon>
        <taxon>Sphingomonadaceae</taxon>
        <taxon>Sphingobium</taxon>
    </lineage>
</organism>
<name>A0A7W6PW50_9SPHN</name>
<evidence type="ECO:0000256" key="3">
    <source>
        <dbReference type="SAM" id="MobiDB-lite"/>
    </source>
</evidence>
<dbReference type="GO" id="GO:0004806">
    <property type="term" value="F:triacylglycerol lipase activity"/>
    <property type="evidence" value="ECO:0007669"/>
    <property type="project" value="TreeGrafter"/>
</dbReference>
<evidence type="ECO:0000259" key="5">
    <source>
        <dbReference type="Pfam" id="PF07859"/>
    </source>
</evidence>
<dbReference type="PANTHER" id="PTHR48081">
    <property type="entry name" value="AB HYDROLASE SUPERFAMILY PROTEIN C4A8.06C"/>
    <property type="match status" value="1"/>
</dbReference>
<protein>
    <submittedName>
        <fullName evidence="6">Acetyl esterase/lipase</fullName>
    </submittedName>
</protein>
<keyword evidence="4" id="KW-0732">Signal</keyword>
<feature type="chain" id="PRO_5030719309" evidence="4">
    <location>
        <begin position="22"/>
        <end position="356"/>
    </location>
</feature>
<accession>A0A7W6PW50</accession>
<sequence>MMRARFCLASLLALSAAATHAEQAQPRFTPDGTVQVPAFDLPPSELASEEARAMQRQRGVRPAAPPRQQEPDIAARRAQLDAMMAPQVQAMRTRYPVDIAEDVIAGVPVRIFTPKGAKADPARVLINLHGGAFTMCWDSCSVLESAPIAALGGYKVVSVNYRMAPEQAHPAGVEDAASVYAALLKHYRPQRIGVFGCSAGGALTAQLAAWLPAHHLPQAGAIGIFGAGAVRMESGDSAWIAAAIDGSFPAPARPGEAAIDMTRGYFKAADMGDAIISPALHPDVLAHFPPTLLITGTRAMDMSPAVYTNSQLLKAGRRSTLIVGEAMGHCYSYMADLPEARDAHAASIAFFREHLK</sequence>
<dbReference type="Proteomes" id="UP000590524">
    <property type="component" value="Unassembled WGS sequence"/>
</dbReference>
<feature type="signal peptide" evidence="4">
    <location>
        <begin position="1"/>
        <end position="21"/>
    </location>
</feature>
<evidence type="ECO:0000256" key="2">
    <source>
        <dbReference type="ARBA" id="ARBA00022801"/>
    </source>
</evidence>
<dbReference type="EMBL" id="JACIEU010000010">
    <property type="protein sequence ID" value="MBB4148844.1"/>
    <property type="molecule type" value="Genomic_DNA"/>
</dbReference>
<dbReference type="InterPro" id="IPR013094">
    <property type="entry name" value="AB_hydrolase_3"/>
</dbReference>
<evidence type="ECO:0000256" key="4">
    <source>
        <dbReference type="SAM" id="SignalP"/>
    </source>
</evidence>
<comment type="similarity">
    <text evidence="1">Belongs to the 'GDXG' lipolytic enzyme family.</text>
</comment>
<feature type="region of interest" description="Disordered" evidence="3">
    <location>
        <begin position="50"/>
        <end position="71"/>
    </location>
</feature>
<dbReference type="InterPro" id="IPR050300">
    <property type="entry name" value="GDXG_lipolytic_enzyme"/>
</dbReference>
<evidence type="ECO:0000313" key="6">
    <source>
        <dbReference type="EMBL" id="MBB4148844.1"/>
    </source>
</evidence>
<dbReference type="Gene3D" id="3.40.50.1820">
    <property type="entry name" value="alpha/beta hydrolase"/>
    <property type="match status" value="1"/>
</dbReference>
<reference evidence="6 7" key="1">
    <citation type="submission" date="2020-08" db="EMBL/GenBank/DDBJ databases">
        <title>Genomic Encyclopedia of Type Strains, Phase IV (KMG-IV): sequencing the most valuable type-strain genomes for metagenomic binning, comparative biology and taxonomic classification.</title>
        <authorList>
            <person name="Goeker M."/>
        </authorList>
    </citation>
    <scope>NUCLEOTIDE SEQUENCE [LARGE SCALE GENOMIC DNA]</scope>
    <source>
        <strain evidence="6 7">DSM 19371</strain>
    </source>
</reference>